<evidence type="ECO:0000259" key="5">
    <source>
        <dbReference type="PROSITE" id="PS50072"/>
    </source>
</evidence>
<dbReference type="AlphaFoldDB" id="A0A6J1C8L2"/>
<dbReference type="FunFam" id="2.40.100.10:FF:000007">
    <property type="entry name" value="Peptidyl-prolyl cis-trans isomerase CWC27 homolog"/>
    <property type="match status" value="1"/>
</dbReference>
<feature type="compositionally biased region" description="Basic and acidic residues" evidence="4">
    <location>
        <begin position="268"/>
        <end position="280"/>
    </location>
</feature>
<feature type="region of interest" description="Disordered" evidence="4">
    <location>
        <begin position="414"/>
        <end position="496"/>
    </location>
</feature>
<evidence type="ECO:0000256" key="3">
    <source>
        <dbReference type="ARBA" id="ARBA00023242"/>
    </source>
</evidence>
<feature type="region of interest" description="Disordered" evidence="4">
    <location>
        <begin position="268"/>
        <end position="402"/>
    </location>
</feature>
<proteinExistence type="predicted"/>
<dbReference type="KEGG" id="mcha:111008976"/>
<dbReference type="InterPro" id="IPR044666">
    <property type="entry name" value="Cyclophilin_A-like"/>
</dbReference>
<dbReference type="Gene3D" id="2.40.100.10">
    <property type="entry name" value="Cyclophilin-like"/>
    <property type="match status" value="1"/>
</dbReference>
<sequence length="496" mass="55641">MSTVYVLEPPTRGKVVLNTTCGPLDIELWPKEAPKAVRNFVQLCLEGYYDNTIFHRIIKDFIVQAGDPTGSGTGGESIYGGVFPDEFHSRLRFKHRGLVACANAGSPHSNGSQFFITLDRCDDLDKKHTIFGKVTGDSIYNLASLGDFETDKDDRPVDPPKIKSVEVLWNPFDDIVPRAPARSVVPSTVDSDNKDTKKKAVKKLNLLSFGEEAEEDEKELAAVKKKIRSSHDVLDDPRLLKDEIPGSELNSSESKRIRDLQLSVREALASKKQESHRNPDAEISNQYSDSDDNEANFDARMRQQILRKRTELGDEPSHNKSKNGPSVSKNDKGSTQRSNAESINREQPKIEKLSLKKKGIGSEARAERMANADSDLQLLGEAERGRQLKKLKNRRRQGHEDEVLAKLANFMKARSEKPVISSAESSGGGNDDDMSDWRSVGLKFTPEPGKDRMSRNEDPNDYVVHDPLLEKGKEKFNKMQAKQKRREREWAGKSLT</sequence>
<feature type="domain" description="PPIase cyclophilin-type" evidence="5">
    <location>
        <begin position="22"/>
        <end position="167"/>
    </location>
</feature>
<name>A0A6J1C8L2_MOMCH</name>
<dbReference type="GeneID" id="111008976"/>
<evidence type="ECO:0000256" key="2">
    <source>
        <dbReference type="ARBA" id="ARBA00023186"/>
    </source>
</evidence>
<dbReference type="OrthoDB" id="442970at2759"/>
<dbReference type="GO" id="GO:0071013">
    <property type="term" value="C:catalytic step 2 spliceosome"/>
    <property type="evidence" value="ECO:0007669"/>
    <property type="project" value="TreeGrafter"/>
</dbReference>
<feature type="compositionally biased region" description="Basic and acidic residues" evidence="4">
    <location>
        <begin position="448"/>
        <end position="477"/>
    </location>
</feature>
<dbReference type="InterPro" id="IPR029000">
    <property type="entry name" value="Cyclophilin-like_dom_sf"/>
</dbReference>
<organism evidence="6 7">
    <name type="scientific">Momordica charantia</name>
    <name type="common">Bitter gourd</name>
    <name type="synonym">Balsam pear</name>
    <dbReference type="NCBI Taxonomy" id="3673"/>
    <lineage>
        <taxon>Eukaryota</taxon>
        <taxon>Viridiplantae</taxon>
        <taxon>Streptophyta</taxon>
        <taxon>Embryophyta</taxon>
        <taxon>Tracheophyta</taxon>
        <taxon>Spermatophyta</taxon>
        <taxon>Magnoliopsida</taxon>
        <taxon>eudicotyledons</taxon>
        <taxon>Gunneridae</taxon>
        <taxon>Pentapetalae</taxon>
        <taxon>rosids</taxon>
        <taxon>fabids</taxon>
        <taxon>Cucurbitales</taxon>
        <taxon>Cucurbitaceae</taxon>
        <taxon>Momordiceae</taxon>
        <taxon>Momordica</taxon>
    </lineage>
</organism>
<keyword evidence="2" id="KW-0143">Chaperone</keyword>
<dbReference type="PROSITE" id="PS50072">
    <property type="entry name" value="CSA_PPIASE_2"/>
    <property type="match status" value="1"/>
</dbReference>
<dbReference type="InterPro" id="IPR002130">
    <property type="entry name" value="Cyclophilin-type_PPIase_dom"/>
</dbReference>
<dbReference type="SUPFAM" id="SSF50891">
    <property type="entry name" value="Cyclophilin-like"/>
    <property type="match status" value="1"/>
</dbReference>
<feature type="compositionally biased region" description="Basic and acidic residues" evidence="4">
    <location>
        <begin position="308"/>
        <end position="318"/>
    </location>
</feature>
<dbReference type="RefSeq" id="XP_022137562.1">
    <property type="nucleotide sequence ID" value="XM_022281870.1"/>
</dbReference>
<dbReference type="GO" id="GO:0003755">
    <property type="term" value="F:peptidyl-prolyl cis-trans isomerase activity"/>
    <property type="evidence" value="ECO:0007669"/>
    <property type="project" value="InterPro"/>
</dbReference>
<protein>
    <submittedName>
        <fullName evidence="7">Peptidyl-prolyl cis-trans isomerase CYP57</fullName>
    </submittedName>
</protein>
<dbReference type="PRINTS" id="PR00153">
    <property type="entry name" value="CSAPPISMRASE"/>
</dbReference>
<dbReference type="Proteomes" id="UP000504603">
    <property type="component" value="Unplaced"/>
</dbReference>
<keyword evidence="7" id="KW-0413">Isomerase</keyword>
<evidence type="ECO:0000313" key="7">
    <source>
        <dbReference type="RefSeq" id="XP_022137562.1"/>
    </source>
</evidence>
<comment type="subcellular location">
    <subcellularLocation>
        <location evidence="1">Nucleus</location>
    </subcellularLocation>
</comment>
<feature type="compositionally biased region" description="Basic residues" evidence="4">
    <location>
        <begin position="387"/>
        <end position="397"/>
    </location>
</feature>
<evidence type="ECO:0000256" key="4">
    <source>
        <dbReference type="SAM" id="MobiDB-lite"/>
    </source>
</evidence>
<dbReference type="CDD" id="cd01925">
    <property type="entry name" value="cyclophilin_CeCYP16-like"/>
    <property type="match status" value="1"/>
</dbReference>
<keyword evidence="6" id="KW-1185">Reference proteome</keyword>
<keyword evidence="3" id="KW-0539">Nucleus</keyword>
<evidence type="ECO:0000256" key="1">
    <source>
        <dbReference type="ARBA" id="ARBA00004123"/>
    </source>
</evidence>
<gene>
    <name evidence="7" type="primary">LOC111008976</name>
</gene>
<evidence type="ECO:0000313" key="6">
    <source>
        <dbReference type="Proteomes" id="UP000504603"/>
    </source>
</evidence>
<feature type="compositionally biased region" description="Basic and acidic residues" evidence="4">
    <location>
        <begin position="343"/>
        <end position="354"/>
    </location>
</feature>
<accession>A0A6J1C8L2</accession>
<dbReference type="Pfam" id="PF00160">
    <property type="entry name" value="Pro_isomerase"/>
    <property type="match status" value="1"/>
</dbReference>
<dbReference type="PANTHER" id="PTHR45625">
    <property type="entry name" value="PEPTIDYL-PROLYL CIS-TRANS ISOMERASE-RELATED"/>
    <property type="match status" value="1"/>
</dbReference>
<feature type="compositionally biased region" description="Basic and acidic residues" evidence="4">
    <location>
        <begin position="486"/>
        <end position="496"/>
    </location>
</feature>
<dbReference type="GO" id="GO:0006457">
    <property type="term" value="P:protein folding"/>
    <property type="evidence" value="ECO:0007669"/>
    <property type="project" value="InterPro"/>
</dbReference>
<dbReference type="InterPro" id="IPR020892">
    <property type="entry name" value="Cyclophilin-type_PPIase_CS"/>
</dbReference>
<reference evidence="7" key="1">
    <citation type="submission" date="2025-08" db="UniProtKB">
        <authorList>
            <consortium name="RefSeq"/>
        </authorList>
    </citation>
    <scope>IDENTIFICATION</scope>
    <source>
        <strain evidence="7">OHB3-1</strain>
    </source>
</reference>
<dbReference type="PROSITE" id="PS00170">
    <property type="entry name" value="CSA_PPIASE_1"/>
    <property type="match status" value="1"/>
</dbReference>
<dbReference type="PANTHER" id="PTHR45625:SF6">
    <property type="entry name" value="SPLICEOSOME-ASSOCIATED PROTEIN CWC27 HOMOLOG"/>
    <property type="match status" value="1"/>
</dbReference>